<proteinExistence type="predicted"/>
<dbReference type="PANTHER" id="PTHR28228">
    <property type="entry name" value="SECRETORY COMPONENT PROTEIN SHR3"/>
    <property type="match status" value="1"/>
</dbReference>
<dbReference type="GO" id="GO:0005789">
    <property type="term" value="C:endoplasmic reticulum membrane"/>
    <property type="evidence" value="ECO:0007669"/>
    <property type="project" value="TreeGrafter"/>
</dbReference>
<reference evidence="3" key="2">
    <citation type="submission" date="2014-08" db="EMBL/GenBank/DDBJ databases">
        <title>Exploiting Issatchenkia orientalis SD108 for Succinic Acid Production.</title>
        <authorList>
            <person name="Xiao H."/>
            <person name="Shao Z."/>
            <person name="Jiang Y."/>
            <person name="Dole S."/>
            <person name="Zhao H."/>
        </authorList>
    </citation>
    <scope>NUCLEOTIDE SEQUENCE [LARGE SCALE GENOMIC DNA]</scope>
    <source>
        <strain evidence="3">SD108</strain>
    </source>
</reference>
<feature type="transmembrane region" description="Helical" evidence="2">
    <location>
        <begin position="75"/>
        <end position="92"/>
    </location>
</feature>
<feature type="transmembrane region" description="Helical" evidence="2">
    <location>
        <begin position="104"/>
        <end position="123"/>
    </location>
</feature>
<dbReference type="Proteomes" id="UP000189274">
    <property type="component" value="Unassembled WGS sequence"/>
</dbReference>
<dbReference type="EMBL" id="MQVM01000027">
    <property type="protein sequence ID" value="ONH71859.1"/>
    <property type="molecule type" value="Genomic_DNA"/>
</dbReference>
<evidence type="ECO:0000256" key="2">
    <source>
        <dbReference type="SAM" id="Phobius"/>
    </source>
</evidence>
<evidence type="ECO:0000313" key="4">
    <source>
        <dbReference type="EMBL" id="ONH71859.1"/>
    </source>
</evidence>
<protein>
    <submittedName>
        <fullName evidence="4">Secretory component protein SHR3</fullName>
    </submittedName>
</protein>
<feature type="transmembrane region" description="Helical" evidence="2">
    <location>
        <begin position="12"/>
        <end position="36"/>
    </location>
</feature>
<dbReference type="InterPro" id="IPR013248">
    <property type="entry name" value="Psh3/Shr3"/>
</dbReference>
<accession>A0A099NV21</accession>
<dbReference type="PANTHER" id="PTHR28228:SF1">
    <property type="entry name" value="SECRETORY COMPONENT PROTEIN SHR3"/>
    <property type="match status" value="1"/>
</dbReference>
<name>A0A099NV21_PICKU</name>
<evidence type="ECO:0000313" key="5">
    <source>
        <dbReference type="Proteomes" id="UP000029867"/>
    </source>
</evidence>
<evidence type="ECO:0000313" key="3">
    <source>
        <dbReference type="EMBL" id="KGK35761.1"/>
    </source>
</evidence>
<keyword evidence="2" id="KW-0472">Membrane</keyword>
<dbReference type="VEuPathDB" id="FungiDB:C5L36_0B12130"/>
<evidence type="ECO:0000256" key="1">
    <source>
        <dbReference type="SAM" id="MobiDB-lite"/>
    </source>
</evidence>
<keyword evidence="2" id="KW-1133">Transmembrane helix</keyword>
<dbReference type="HOGENOM" id="CLU_080510_1_0_1"/>
<sequence length="227" mass="25193">MTTATPQPLSAYSRIVTGGTLIAIISCSFLLGVLFANWPYTDGLLWTVHESIEQREDAARRALSHYIHWLEIPKYIPYTMYVITGVGFLGLASKIISPNEDAKYYEYGSFVVFIIAVCCYISNVRFGAYSAQAGQWGEVDEFTGLTVIAASEVIIVFLLLGIVIIQSGIFYAQYEDDKVKADFLLKELKTKLAQQEFKEAQASKESNAKASGARVSNANNENSTKRK</sequence>
<organism evidence="3 5">
    <name type="scientific">Pichia kudriavzevii</name>
    <name type="common">Yeast</name>
    <name type="synonym">Issatchenkia orientalis</name>
    <dbReference type="NCBI Taxonomy" id="4909"/>
    <lineage>
        <taxon>Eukaryota</taxon>
        <taxon>Fungi</taxon>
        <taxon>Dikarya</taxon>
        <taxon>Ascomycota</taxon>
        <taxon>Saccharomycotina</taxon>
        <taxon>Pichiomycetes</taxon>
        <taxon>Pichiales</taxon>
        <taxon>Pichiaceae</taxon>
        <taxon>Pichia</taxon>
    </lineage>
</organism>
<feature type="region of interest" description="Disordered" evidence="1">
    <location>
        <begin position="198"/>
        <end position="227"/>
    </location>
</feature>
<dbReference type="Proteomes" id="UP000029867">
    <property type="component" value="Unassembled WGS sequence"/>
</dbReference>
<reference evidence="4" key="4">
    <citation type="submission" date="2017-01" db="EMBL/GenBank/DDBJ databases">
        <authorList>
            <person name="Mah S.A."/>
            <person name="Swanson W.J."/>
            <person name="Moy G.W."/>
            <person name="Vacquier V.D."/>
        </authorList>
    </citation>
    <scope>NUCLEOTIDE SEQUENCE [LARGE SCALE GENOMIC DNA]</scope>
    <source>
        <strain evidence="4">129</strain>
    </source>
</reference>
<comment type="caution">
    <text evidence="3">The sequence shown here is derived from an EMBL/GenBank/DDBJ whole genome shotgun (WGS) entry which is preliminary data.</text>
</comment>
<dbReference type="GO" id="GO:0051082">
    <property type="term" value="F:unfolded protein binding"/>
    <property type="evidence" value="ECO:0007669"/>
    <property type="project" value="TreeGrafter"/>
</dbReference>
<evidence type="ECO:0000313" key="6">
    <source>
        <dbReference type="Proteomes" id="UP000189274"/>
    </source>
</evidence>
<feature type="compositionally biased region" description="Polar residues" evidence="1">
    <location>
        <begin position="203"/>
        <end position="227"/>
    </location>
</feature>
<keyword evidence="2" id="KW-0812">Transmembrane</keyword>
<gene>
    <name evidence="4" type="ORF">BOH78_4224</name>
    <name evidence="3" type="ORF">JL09_g5089</name>
</gene>
<dbReference type="GO" id="GO:0006888">
    <property type="term" value="P:endoplasmic reticulum to Golgi vesicle-mediated transport"/>
    <property type="evidence" value="ECO:0007669"/>
    <property type="project" value="TreeGrafter"/>
</dbReference>
<reference evidence="5" key="1">
    <citation type="journal article" date="2014" name="Microb. Cell Fact.">
        <title>Exploiting Issatchenkia orientalis SD108 for succinic acid production.</title>
        <authorList>
            <person name="Xiao H."/>
            <person name="Shao Z."/>
            <person name="Jiang Y."/>
            <person name="Dole S."/>
            <person name="Zhao H."/>
        </authorList>
    </citation>
    <scope>NUCLEOTIDE SEQUENCE [LARGE SCALE GENOMIC DNA]</scope>
    <source>
        <strain evidence="5">SD108</strain>
    </source>
</reference>
<dbReference type="EMBL" id="JQFK01000360">
    <property type="protein sequence ID" value="KGK35761.1"/>
    <property type="molecule type" value="Genomic_DNA"/>
</dbReference>
<dbReference type="SMART" id="SM00786">
    <property type="entry name" value="SHR3_chaperone"/>
    <property type="match status" value="1"/>
</dbReference>
<dbReference type="eggNOG" id="ENOG502RXJB">
    <property type="taxonomic scope" value="Eukaryota"/>
</dbReference>
<dbReference type="Pfam" id="PF08229">
    <property type="entry name" value="SHR3_chaperone"/>
    <property type="match status" value="1"/>
</dbReference>
<reference evidence="6" key="3">
    <citation type="journal article" date="2017" name="Genome Announc.">
        <title>Genome sequences of Cyberlindnera fabianii 65, Pichia kudriavzevii 129, and Saccharomyces cerevisiae 131 isolated from fermented masau fruits in Zimbabwe.</title>
        <authorList>
            <person name="van Rijswijck I.M.H."/>
            <person name="Derks M.F.L."/>
            <person name="Abee T."/>
            <person name="de Ridder D."/>
            <person name="Smid E.J."/>
        </authorList>
    </citation>
    <scope>NUCLEOTIDE SEQUENCE [LARGE SCALE GENOMIC DNA]</scope>
    <source>
        <strain evidence="6">129</strain>
    </source>
</reference>
<feature type="transmembrane region" description="Helical" evidence="2">
    <location>
        <begin position="143"/>
        <end position="165"/>
    </location>
</feature>
<dbReference type="AlphaFoldDB" id="A0A099NV21"/>